<keyword evidence="2" id="KW-1185">Reference proteome</keyword>
<protein>
    <submittedName>
        <fullName evidence="1">Uncharacterized protein</fullName>
    </submittedName>
</protein>
<dbReference type="EMBL" id="BMNT01000132">
    <property type="protein sequence ID" value="GGL22260.1"/>
    <property type="molecule type" value="Genomic_DNA"/>
</dbReference>
<proteinExistence type="predicted"/>
<sequence>MVPGPDPEGFELLVGDLGGVLGVLPAVEAFFGEGAVAAFVGLEALDAVLVPGDG</sequence>
<evidence type="ECO:0000313" key="1">
    <source>
        <dbReference type="EMBL" id="GGL22260.1"/>
    </source>
</evidence>
<dbReference type="AlphaFoldDB" id="A0A917VV98"/>
<accession>A0A917VV98</accession>
<reference evidence="1" key="2">
    <citation type="submission" date="2020-09" db="EMBL/GenBank/DDBJ databases">
        <authorList>
            <person name="Sun Q."/>
            <person name="Ohkuma M."/>
        </authorList>
    </citation>
    <scope>NUCLEOTIDE SEQUENCE</scope>
    <source>
        <strain evidence="1">JCM 13064</strain>
    </source>
</reference>
<name>A0A917VV98_9ACTN</name>
<evidence type="ECO:0000313" key="2">
    <source>
        <dbReference type="Proteomes" id="UP000645217"/>
    </source>
</evidence>
<comment type="caution">
    <text evidence="1">The sequence shown here is derived from an EMBL/GenBank/DDBJ whole genome shotgun (WGS) entry which is preliminary data.</text>
</comment>
<gene>
    <name evidence="1" type="ORF">GCM10007964_75140</name>
</gene>
<reference evidence="1" key="1">
    <citation type="journal article" date="2014" name="Int. J. Syst. Evol. Microbiol.">
        <title>Complete genome sequence of Corynebacterium casei LMG S-19264T (=DSM 44701T), isolated from a smear-ripened cheese.</title>
        <authorList>
            <consortium name="US DOE Joint Genome Institute (JGI-PGF)"/>
            <person name="Walter F."/>
            <person name="Albersmeier A."/>
            <person name="Kalinowski J."/>
            <person name="Ruckert C."/>
        </authorList>
    </citation>
    <scope>NUCLEOTIDE SEQUENCE</scope>
    <source>
        <strain evidence="1">JCM 13064</strain>
    </source>
</reference>
<organism evidence="1 2">
    <name type="scientific">Sphaerisporangium melleum</name>
    <dbReference type="NCBI Taxonomy" id="321316"/>
    <lineage>
        <taxon>Bacteria</taxon>
        <taxon>Bacillati</taxon>
        <taxon>Actinomycetota</taxon>
        <taxon>Actinomycetes</taxon>
        <taxon>Streptosporangiales</taxon>
        <taxon>Streptosporangiaceae</taxon>
        <taxon>Sphaerisporangium</taxon>
    </lineage>
</organism>
<dbReference type="Proteomes" id="UP000645217">
    <property type="component" value="Unassembled WGS sequence"/>
</dbReference>